<evidence type="ECO:0000313" key="4">
    <source>
        <dbReference type="Proteomes" id="UP000775179"/>
    </source>
</evidence>
<comment type="caution">
    <text evidence="3">The sequence shown here is derived from an EMBL/GenBank/DDBJ whole genome shotgun (WGS) entry which is preliminary data.</text>
</comment>
<sequence>MISIVNIYNFIRKTVYPSGEFVLDDYETVVRQIEILKQYGLPSTYALKYDALMDERYSNLIKSSVDEYDEVGVWWEFDKQLAEKAGVKWKGETPVDDHVDMGYSLGYLPEDRIKMVDVYMEDFKSIFGYYPKSVGSWVIDIVTLNYFKEKYGVVAAAICRDQIGTDGFTLWGGYFNQGYYPSKLNEYMPAQNKENQVDLPIFRLLGPDPIYCFEDGLRKGISDVYTLEPAGRMGGTKEWIEWIFDRLTKEKTLGFSYAQVGQENTFLWNTMMKGYEIQIPYVAKLAKEGKVRVETLEESGKWFKKKYKLTPPTTFVASEDWNKEEDLRTLWYNSRFYRVSLLWDDNELSIRDLHLFNEDYKSRYYNDVLNGNESVFDTLPILDAHRWSDGDFRASIDVVLVDEDGNIEKLKGEEPEFYIEDDSTYKIVWKCSQGKIKIICDEAKITFEAIESFKNNEKLALYINTLPVLKNSDTKVLKCSHNGFNYSLIAENGEFKLKENKVIVLSENNKITFTFSKGEGNKKYDFFNKEYVENKETIDNYIPKYKRIKSTSKVMPRAFAPIITPKVILKEAPYEGEFRIENINKGGEVYYTLDGSEPNKNSSLYKTPIKVKGETIIKAIAYNEGFKESSIIEGRLYTTLPIKDIKGLTKATENKKYNNNGVYDLIDGQKGTTSYREGGWLGYTDDMDVIVDLGEVLDINKITVGFLQDTRAWIYYPRYVDFSVSIDGENFEKLDRVNYKNRVPRQEVGVENISIQNKIKARYIRVFAKNEGVCPPWSIMKGEGPAFMFVDQITCM</sequence>
<dbReference type="InterPro" id="IPR008979">
    <property type="entry name" value="Galactose-bd-like_sf"/>
</dbReference>
<evidence type="ECO:0000259" key="2">
    <source>
        <dbReference type="Pfam" id="PF00754"/>
    </source>
</evidence>
<accession>A0ABD4RFN9</accession>
<dbReference type="EMBL" id="JAIFTX010000004">
    <property type="protein sequence ID" value="MBX7289891.1"/>
    <property type="molecule type" value="Genomic_DNA"/>
</dbReference>
<organism evidence="3 4">
    <name type="scientific">Clostridium chauvoei</name>
    <dbReference type="NCBI Taxonomy" id="46867"/>
    <lineage>
        <taxon>Bacteria</taxon>
        <taxon>Bacillati</taxon>
        <taxon>Bacillota</taxon>
        <taxon>Clostridia</taxon>
        <taxon>Eubacteriales</taxon>
        <taxon>Clostridiaceae</taxon>
        <taxon>Clostridium</taxon>
    </lineage>
</organism>
<dbReference type="InterPro" id="IPR026876">
    <property type="entry name" value="Fn3_assoc_repeat"/>
</dbReference>
<dbReference type="AlphaFoldDB" id="A0ABD4RFN9"/>
<keyword evidence="1" id="KW-0378">Hydrolase</keyword>
<dbReference type="Gene3D" id="3.20.20.510">
    <property type="entry name" value="Uncharacterised protein PF12979, DUF3863"/>
    <property type="match status" value="1"/>
</dbReference>
<evidence type="ECO:0000256" key="1">
    <source>
        <dbReference type="ARBA" id="ARBA00023295"/>
    </source>
</evidence>
<keyword evidence="1" id="KW-0326">Glycosidase</keyword>
<reference evidence="3 4" key="1">
    <citation type="submission" date="2021-08" db="EMBL/GenBank/DDBJ databases">
        <title>Genome sequence analysis of Clostridium chauvoei strains of European origin and evaluation of typing options for outbreak investigations.</title>
        <authorList>
            <person name="Abdel-Glil M."/>
            <person name="Thomas P."/>
            <person name="Seyboldt C."/>
        </authorList>
    </citation>
    <scope>NUCLEOTIDE SEQUENCE [LARGE SCALE GENOMIC DNA]</scope>
    <source>
        <strain evidence="3 4">S0260-09</strain>
    </source>
</reference>
<dbReference type="InterPro" id="IPR000421">
    <property type="entry name" value="FA58C"/>
</dbReference>
<dbReference type="SUPFAM" id="SSF49785">
    <property type="entry name" value="Galactose-binding domain-like"/>
    <property type="match status" value="1"/>
</dbReference>
<dbReference type="RefSeq" id="WP_021874747.1">
    <property type="nucleotide sequence ID" value="NZ_CP018624.1"/>
</dbReference>
<dbReference type="Proteomes" id="UP000775179">
    <property type="component" value="Unassembled WGS sequence"/>
</dbReference>
<name>A0ABD4RFN9_9CLOT</name>
<dbReference type="Pfam" id="PF00754">
    <property type="entry name" value="F5_F8_type_C"/>
    <property type="match status" value="1"/>
</dbReference>
<protein>
    <submittedName>
        <fullName evidence="3">Chitobiase/beta-hexosaminidase C-terminal domain-containing protein</fullName>
    </submittedName>
</protein>
<feature type="domain" description="F5/8 type C" evidence="2">
    <location>
        <begin position="652"/>
        <end position="770"/>
    </location>
</feature>
<dbReference type="Pfam" id="PF13287">
    <property type="entry name" value="Fn3_assoc"/>
    <property type="match status" value="1"/>
</dbReference>
<gene>
    <name evidence="3" type="ORF">K4H94_02350</name>
</gene>
<dbReference type="Gene3D" id="2.60.120.260">
    <property type="entry name" value="Galactose-binding domain-like"/>
    <property type="match status" value="1"/>
</dbReference>
<dbReference type="GO" id="GO:0016798">
    <property type="term" value="F:hydrolase activity, acting on glycosyl bonds"/>
    <property type="evidence" value="ECO:0007669"/>
    <property type="project" value="UniProtKB-KW"/>
</dbReference>
<evidence type="ECO:0000313" key="3">
    <source>
        <dbReference type="EMBL" id="MBX7289891.1"/>
    </source>
</evidence>
<proteinExistence type="predicted"/>